<evidence type="ECO:0000259" key="17">
    <source>
        <dbReference type="SMART" id="SM00965"/>
    </source>
</evidence>
<evidence type="ECO:0000256" key="13">
    <source>
        <dbReference type="ARBA" id="ARBA00023237"/>
    </source>
</evidence>
<keyword evidence="13 14" id="KW-0998">Cell outer membrane</keyword>
<keyword evidence="10 15" id="KW-0798">TonB box</keyword>
<evidence type="ECO:0000313" key="19">
    <source>
        <dbReference type="Proteomes" id="UP000652176"/>
    </source>
</evidence>
<dbReference type="InterPro" id="IPR012910">
    <property type="entry name" value="Plug_dom"/>
</dbReference>
<dbReference type="Pfam" id="PF07715">
    <property type="entry name" value="Plug"/>
    <property type="match status" value="1"/>
</dbReference>
<feature type="compositionally biased region" description="Low complexity" evidence="16">
    <location>
        <begin position="166"/>
        <end position="176"/>
    </location>
</feature>
<comment type="similarity">
    <text evidence="2 14 15">Belongs to the TonB-dependent receptor family.</text>
</comment>
<feature type="region of interest" description="Disordered" evidence="16">
    <location>
        <begin position="113"/>
        <end position="141"/>
    </location>
</feature>
<evidence type="ECO:0000256" key="10">
    <source>
        <dbReference type="ARBA" id="ARBA00023077"/>
    </source>
</evidence>
<evidence type="ECO:0000256" key="2">
    <source>
        <dbReference type="ARBA" id="ARBA00009810"/>
    </source>
</evidence>
<protein>
    <submittedName>
        <fullName evidence="18">TonB-dependent receptor</fullName>
    </submittedName>
</protein>
<evidence type="ECO:0000256" key="12">
    <source>
        <dbReference type="ARBA" id="ARBA00023170"/>
    </source>
</evidence>
<dbReference type="Pfam" id="PF07660">
    <property type="entry name" value="STN"/>
    <property type="match status" value="1"/>
</dbReference>
<feature type="domain" description="Secretin/TonB short N-terminal" evidence="17">
    <location>
        <begin position="80"/>
        <end position="131"/>
    </location>
</feature>
<organism evidence="18 19">
    <name type="scientific">Methylomonas albis</name>
    <dbReference type="NCBI Taxonomy" id="1854563"/>
    <lineage>
        <taxon>Bacteria</taxon>
        <taxon>Pseudomonadati</taxon>
        <taxon>Pseudomonadota</taxon>
        <taxon>Gammaproteobacteria</taxon>
        <taxon>Methylococcales</taxon>
        <taxon>Methylococcaceae</taxon>
        <taxon>Methylomonas</taxon>
    </lineage>
</organism>
<reference evidence="18 19" key="1">
    <citation type="submission" date="2020-09" db="EMBL/GenBank/DDBJ databases">
        <title>Methylomonas albis sp. nov. and Methylomonas fluvii sp. nov.: Two cold-adapted methanotrophs from the River Elbe and an amended description of Methylovulum psychrotolerans strain Eb1.</title>
        <authorList>
            <person name="Bussmann I.K."/>
            <person name="Klings K.-W."/>
            <person name="Warnstedt J."/>
            <person name="Hoppert M."/>
            <person name="Saborowski A."/>
            <person name="Horn F."/>
            <person name="Liebner S."/>
        </authorList>
    </citation>
    <scope>NUCLEOTIDE SEQUENCE [LARGE SCALE GENOMIC DNA]</scope>
    <source>
        <strain evidence="18 19">EbA</strain>
    </source>
</reference>
<name>A0ABR9CU73_9GAMM</name>
<keyword evidence="19" id="KW-1185">Reference proteome</keyword>
<comment type="subcellular location">
    <subcellularLocation>
        <location evidence="1 14">Cell outer membrane</location>
        <topology evidence="1 14">Multi-pass membrane protein</topology>
    </subcellularLocation>
</comment>
<dbReference type="InterPro" id="IPR011662">
    <property type="entry name" value="Secretin/TonB_short_N"/>
</dbReference>
<keyword evidence="8" id="KW-0408">Iron</keyword>
<dbReference type="PANTHER" id="PTHR32552">
    <property type="entry name" value="FERRICHROME IRON RECEPTOR-RELATED"/>
    <property type="match status" value="1"/>
</dbReference>
<evidence type="ECO:0000256" key="5">
    <source>
        <dbReference type="ARBA" id="ARBA00022496"/>
    </source>
</evidence>
<dbReference type="Pfam" id="PF00593">
    <property type="entry name" value="TonB_dep_Rec_b-barrel"/>
    <property type="match status" value="1"/>
</dbReference>
<sequence length="823" mass="90862">MISKAKCSPLGQTRSSRDFRDIKPGPLSTAICAGLLALSMPMHTAAAAPDKTASEQTFDFTIPAGSLSDALLQFSETSGQRVLFNADLVRGLNSKGLQGRFAAQQALDKLLSGSGLTPRQTGSGSLTLEKQADRSEPTQNPATLTAVTVIGKSAYEDNDPYNPSYTRRATATATKTDTPLMETPVNIQVIPKAVLNDQQIIQMTDALKNVAGATFSNGSGALSDDIFIRGFRSRTYFRNGLRSGDAYSSVGNRQMANVEQLEVLKGPAAVMYGRMEPGGMVNVVTKRPLNTPYYALQQQFGSFDLYRTTLDATGPLTQDDTLLYRFNGSFESSGSFREFVDKERTFIAPMISWNISPRTQVSLEMEYRHDNLIYDNNTWPFVDGQFIGMARSRNLMEPARVNVEEKLIGLDWSHQFNDDWNIKQRFVANLQDRAENWIMGASDTLTPDNLLARQQYDVRTQDNTYYTTLDVTGHFKTGPLAHTVLMGGDYYRTDIVSNPYIATLAPINISNPVHNSSPITPFSPAGWASNNSADFVGLYAQDQIKLPYGFHVMGGFRYQYVKQWDNLNHTEQPADDDVTPRVGVLWQAQDWLSLYGNYIENFGVSNQWATTLTGKPLQPESAQQWEVGGKFEFFDGKLSATLAYYDITKQNVVTRDPTDVTGNFSIAAGEVRSKGPEVDIRGEMLPGWNLIATYANFDTRVTKDNSGLEGNRLFAVPRNVGSLWSTYDFQQSDLRGLKVGGGISMRDGATDGSSNGYQTAGYATVDLLAAYAWKVEKSKITAQLNVNNLLDKTYFPDAYWSGASSSRTIGTPRSLLGSIKVEF</sequence>
<dbReference type="Gene3D" id="2.40.170.20">
    <property type="entry name" value="TonB-dependent receptor, beta-barrel domain"/>
    <property type="match status" value="1"/>
</dbReference>
<keyword evidence="12 18" id="KW-0675">Receptor</keyword>
<dbReference type="InterPro" id="IPR000531">
    <property type="entry name" value="Beta-barrel_TonB"/>
</dbReference>
<dbReference type="Proteomes" id="UP000652176">
    <property type="component" value="Unassembled WGS sequence"/>
</dbReference>
<dbReference type="NCBIfam" id="TIGR01783">
    <property type="entry name" value="TonB-siderophor"/>
    <property type="match status" value="1"/>
</dbReference>
<evidence type="ECO:0000313" key="18">
    <source>
        <dbReference type="EMBL" id="MBD9354344.1"/>
    </source>
</evidence>
<keyword evidence="6 14" id="KW-0812">Transmembrane</keyword>
<comment type="caution">
    <text evidence="18">The sequence shown here is derived from an EMBL/GenBank/DDBJ whole genome shotgun (WGS) entry which is preliminary data.</text>
</comment>
<dbReference type="InterPro" id="IPR010105">
    <property type="entry name" value="TonB_sidphr_rcpt"/>
</dbReference>
<keyword evidence="4 14" id="KW-1134">Transmembrane beta strand</keyword>
<keyword evidence="11 14" id="KW-0472">Membrane</keyword>
<dbReference type="SUPFAM" id="SSF56935">
    <property type="entry name" value="Porins"/>
    <property type="match status" value="1"/>
</dbReference>
<evidence type="ECO:0000256" key="15">
    <source>
        <dbReference type="RuleBase" id="RU003357"/>
    </source>
</evidence>
<keyword evidence="7" id="KW-0732">Signal</keyword>
<dbReference type="InterPro" id="IPR039426">
    <property type="entry name" value="TonB-dep_rcpt-like"/>
</dbReference>
<feature type="compositionally biased region" description="Polar residues" evidence="16">
    <location>
        <begin position="114"/>
        <end position="128"/>
    </location>
</feature>
<evidence type="ECO:0000256" key="14">
    <source>
        <dbReference type="PROSITE-ProRule" id="PRU01360"/>
    </source>
</evidence>
<dbReference type="SMART" id="SM00965">
    <property type="entry name" value="STN"/>
    <property type="match status" value="1"/>
</dbReference>
<evidence type="ECO:0000256" key="4">
    <source>
        <dbReference type="ARBA" id="ARBA00022452"/>
    </source>
</evidence>
<dbReference type="InterPro" id="IPR036942">
    <property type="entry name" value="Beta-barrel_TonB_sf"/>
</dbReference>
<dbReference type="RefSeq" id="WP_192372174.1">
    <property type="nucleotide sequence ID" value="NZ_CAJHIV010000001.1"/>
</dbReference>
<dbReference type="Gene3D" id="3.55.50.30">
    <property type="match status" value="1"/>
</dbReference>
<keyword evidence="9" id="KW-0406">Ion transport</keyword>
<evidence type="ECO:0000256" key="6">
    <source>
        <dbReference type="ARBA" id="ARBA00022692"/>
    </source>
</evidence>
<keyword evidence="5" id="KW-0410">Iron transport</keyword>
<evidence type="ECO:0000256" key="1">
    <source>
        <dbReference type="ARBA" id="ARBA00004571"/>
    </source>
</evidence>
<dbReference type="PANTHER" id="PTHR32552:SF68">
    <property type="entry name" value="FERRICHROME OUTER MEMBRANE TRANSPORTER_PHAGE RECEPTOR"/>
    <property type="match status" value="1"/>
</dbReference>
<proteinExistence type="inferred from homology"/>
<evidence type="ECO:0000256" key="3">
    <source>
        <dbReference type="ARBA" id="ARBA00022448"/>
    </source>
</evidence>
<dbReference type="EMBL" id="JACXSS010000001">
    <property type="protein sequence ID" value="MBD9354344.1"/>
    <property type="molecule type" value="Genomic_DNA"/>
</dbReference>
<dbReference type="InterPro" id="IPR037066">
    <property type="entry name" value="Plug_dom_sf"/>
</dbReference>
<accession>A0ABR9CU73</accession>
<dbReference type="Gene3D" id="2.170.130.10">
    <property type="entry name" value="TonB-dependent receptor, plug domain"/>
    <property type="match status" value="1"/>
</dbReference>
<evidence type="ECO:0000256" key="7">
    <source>
        <dbReference type="ARBA" id="ARBA00022729"/>
    </source>
</evidence>
<evidence type="ECO:0000256" key="11">
    <source>
        <dbReference type="ARBA" id="ARBA00023136"/>
    </source>
</evidence>
<keyword evidence="3 14" id="KW-0813">Transport</keyword>
<evidence type="ECO:0000256" key="16">
    <source>
        <dbReference type="SAM" id="MobiDB-lite"/>
    </source>
</evidence>
<dbReference type="PROSITE" id="PS52016">
    <property type="entry name" value="TONB_DEPENDENT_REC_3"/>
    <property type="match status" value="1"/>
</dbReference>
<gene>
    <name evidence="18" type="ORF">IE877_00315</name>
</gene>
<evidence type="ECO:0000256" key="9">
    <source>
        <dbReference type="ARBA" id="ARBA00023065"/>
    </source>
</evidence>
<feature type="region of interest" description="Disordered" evidence="16">
    <location>
        <begin position="1"/>
        <end position="22"/>
    </location>
</feature>
<feature type="region of interest" description="Disordered" evidence="16">
    <location>
        <begin position="157"/>
        <end position="176"/>
    </location>
</feature>
<evidence type="ECO:0000256" key="8">
    <source>
        <dbReference type="ARBA" id="ARBA00023004"/>
    </source>
</evidence>
<dbReference type="CDD" id="cd01347">
    <property type="entry name" value="ligand_gated_channel"/>
    <property type="match status" value="1"/>
</dbReference>